<organism evidence="1 2">
    <name type="scientific">Clohesyomyces aquaticus</name>
    <dbReference type="NCBI Taxonomy" id="1231657"/>
    <lineage>
        <taxon>Eukaryota</taxon>
        <taxon>Fungi</taxon>
        <taxon>Dikarya</taxon>
        <taxon>Ascomycota</taxon>
        <taxon>Pezizomycotina</taxon>
        <taxon>Dothideomycetes</taxon>
        <taxon>Pleosporomycetidae</taxon>
        <taxon>Pleosporales</taxon>
        <taxon>Lindgomycetaceae</taxon>
        <taxon>Clohesyomyces</taxon>
    </lineage>
</organism>
<comment type="caution">
    <text evidence="1">The sequence shown here is derived from an EMBL/GenBank/DDBJ whole genome shotgun (WGS) entry which is preliminary data.</text>
</comment>
<sequence length="201" mass="22115">MPSVAIFVKSQQPVGSRNNLKLLIPFNNALVVNVLRDIISAERNIDALKAAVRDVAPFQGREKPSLSRTVSVLVVSRQSKGRKRRRSVHGMKTWCNRGLSQRGNARHVPNGFLSVPHTLSPSRVSPAPGFNGRPVVLHETAFEFSCDKASESSNEDPQATRMEGHANAPARVTFGRVAFAQTFNRNARTARVAKIQLMKPV</sequence>
<gene>
    <name evidence="1" type="ORF">BCR34DRAFT_592475</name>
</gene>
<reference evidence="1 2" key="1">
    <citation type="submission" date="2016-07" db="EMBL/GenBank/DDBJ databases">
        <title>Pervasive Adenine N6-methylation of Active Genes in Fungi.</title>
        <authorList>
            <consortium name="DOE Joint Genome Institute"/>
            <person name="Mondo S.J."/>
            <person name="Dannebaum R.O."/>
            <person name="Kuo R.C."/>
            <person name="Labutti K."/>
            <person name="Haridas S."/>
            <person name="Kuo A."/>
            <person name="Salamov A."/>
            <person name="Ahrendt S.R."/>
            <person name="Lipzen A."/>
            <person name="Sullivan W."/>
            <person name="Andreopoulos W.B."/>
            <person name="Clum A."/>
            <person name="Lindquist E."/>
            <person name="Daum C."/>
            <person name="Ramamoorthy G.K."/>
            <person name="Gryganskyi A."/>
            <person name="Culley D."/>
            <person name="Magnuson J.K."/>
            <person name="James T.Y."/>
            <person name="O'Malley M.A."/>
            <person name="Stajich J.E."/>
            <person name="Spatafora J.W."/>
            <person name="Visel A."/>
            <person name="Grigoriev I.V."/>
        </authorList>
    </citation>
    <scope>NUCLEOTIDE SEQUENCE [LARGE SCALE GENOMIC DNA]</scope>
    <source>
        <strain evidence="1 2">CBS 115471</strain>
    </source>
</reference>
<protein>
    <submittedName>
        <fullName evidence="1">Uncharacterized protein</fullName>
    </submittedName>
</protein>
<proteinExistence type="predicted"/>
<dbReference type="EMBL" id="MCFA01000179">
    <property type="protein sequence ID" value="ORY00751.1"/>
    <property type="molecule type" value="Genomic_DNA"/>
</dbReference>
<keyword evidence="2" id="KW-1185">Reference proteome</keyword>
<evidence type="ECO:0000313" key="2">
    <source>
        <dbReference type="Proteomes" id="UP000193144"/>
    </source>
</evidence>
<evidence type="ECO:0000313" key="1">
    <source>
        <dbReference type="EMBL" id="ORY00751.1"/>
    </source>
</evidence>
<dbReference type="Proteomes" id="UP000193144">
    <property type="component" value="Unassembled WGS sequence"/>
</dbReference>
<accession>A0A1Y1YRU2</accession>
<dbReference type="AlphaFoldDB" id="A0A1Y1YRU2"/>
<name>A0A1Y1YRU2_9PLEO</name>